<gene>
    <name evidence="3" type="ORF">RF55_16188</name>
</gene>
<keyword evidence="4" id="KW-1185">Reference proteome</keyword>
<proteinExistence type="predicted"/>
<sequence>MSDISSEESDIERAKRKERAKKLTNPDFTSSDEGSEISLPPKWNTCLICPRTNLVVNTQLEESNKENMEAQTVEIAADIDMDTKTDDADESNDAVIQRVDNFMNEEEDNGQFNEEMYTLSDIVKILKELTNKITKLIVENEKTNKTLTNMDQIIRRISIIEQEIETENNEDIINRLPLATEEHILEMEHFLLRRENEKKLRLEEIGGSTTTEMTRRVMSTLFTIKLCTKYMLKGKRAHKGNFGELRICKVIEKAVIRRVYSNQAEVQKIIEKWLIRAE</sequence>
<dbReference type="PANTHER" id="PTHR34153:SF2">
    <property type="entry name" value="SI:CH211-262H13.3-RELATED"/>
    <property type="match status" value="1"/>
</dbReference>
<evidence type="ECO:0000256" key="2">
    <source>
        <dbReference type="SAM" id="MobiDB-lite"/>
    </source>
</evidence>
<dbReference type="PaxDb" id="67767-A0A0J7K4S8"/>
<evidence type="ECO:0008006" key="5">
    <source>
        <dbReference type="Google" id="ProtNLM"/>
    </source>
</evidence>
<dbReference type="Proteomes" id="UP000036403">
    <property type="component" value="Unassembled WGS sequence"/>
</dbReference>
<feature type="compositionally biased region" description="Acidic residues" evidence="2">
    <location>
        <begin position="1"/>
        <end position="10"/>
    </location>
</feature>
<dbReference type="AlphaFoldDB" id="A0A0J7K4S8"/>
<protein>
    <recommendedName>
        <fullName evidence="5">DUF4806 domain-containing protein</fullName>
    </recommendedName>
</protein>
<feature type="region of interest" description="Disordered" evidence="2">
    <location>
        <begin position="1"/>
        <end position="39"/>
    </location>
</feature>
<reference evidence="3 4" key="1">
    <citation type="submission" date="2015-04" db="EMBL/GenBank/DDBJ databases">
        <title>Lasius niger genome sequencing.</title>
        <authorList>
            <person name="Konorov E.A."/>
            <person name="Nikitin M.A."/>
            <person name="Kirill M.V."/>
            <person name="Chang P."/>
        </authorList>
    </citation>
    <scope>NUCLEOTIDE SEQUENCE [LARGE SCALE GENOMIC DNA]</scope>
    <source>
        <tissue evidence="3">Whole</tissue>
    </source>
</reference>
<name>A0A0J7K4S8_LASNI</name>
<feature type="non-terminal residue" evidence="3">
    <location>
        <position position="278"/>
    </location>
</feature>
<organism evidence="3 4">
    <name type="scientific">Lasius niger</name>
    <name type="common">Black garden ant</name>
    <dbReference type="NCBI Taxonomy" id="67767"/>
    <lineage>
        <taxon>Eukaryota</taxon>
        <taxon>Metazoa</taxon>
        <taxon>Ecdysozoa</taxon>
        <taxon>Arthropoda</taxon>
        <taxon>Hexapoda</taxon>
        <taxon>Insecta</taxon>
        <taxon>Pterygota</taxon>
        <taxon>Neoptera</taxon>
        <taxon>Endopterygota</taxon>
        <taxon>Hymenoptera</taxon>
        <taxon>Apocrita</taxon>
        <taxon>Aculeata</taxon>
        <taxon>Formicoidea</taxon>
        <taxon>Formicidae</taxon>
        <taxon>Formicinae</taxon>
        <taxon>Lasius</taxon>
        <taxon>Lasius</taxon>
    </lineage>
</organism>
<evidence type="ECO:0000256" key="1">
    <source>
        <dbReference type="SAM" id="Coils"/>
    </source>
</evidence>
<accession>A0A0J7K4S8</accession>
<evidence type="ECO:0000313" key="4">
    <source>
        <dbReference type="Proteomes" id="UP000036403"/>
    </source>
</evidence>
<feature type="coiled-coil region" evidence="1">
    <location>
        <begin position="126"/>
        <end position="170"/>
    </location>
</feature>
<dbReference type="OrthoDB" id="8887905at2759"/>
<evidence type="ECO:0000313" key="3">
    <source>
        <dbReference type="EMBL" id="KMQ85332.1"/>
    </source>
</evidence>
<dbReference type="EMBL" id="LBMM01014094">
    <property type="protein sequence ID" value="KMQ85332.1"/>
    <property type="molecule type" value="Genomic_DNA"/>
</dbReference>
<dbReference type="PANTHER" id="PTHR34153">
    <property type="entry name" value="SI:CH211-262H13.3-RELATED-RELATED"/>
    <property type="match status" value="1"/>
</dbReference>
<comment type="caution">
    <text evidence="3">The sequence shown here is derived from an EMBL/GenBank/DDBJ whole genome shotgun (WGS) entry which is preliminary data.</text>
</comment>
<keyword evidence="1" id="KW-0175">Coiled coil</keyword>